<sequence>MTNMLEVSNLSVSHSSLQALWDVSFRVAKGECVGILGANGAGKSTTLGALIGLYPPTSGEIRLLGHQLAGKSPTECVTHGLALVPEGRRLFPEMTVRENLEMGAYLPGARCVLAENLDKVYGLFPVLKQKNGQNAGELSGGQQQMVAIGRALMTSPRILLLDEPFLGVAPLLVDEVMQALRRIAADGMTIVLVEQNIHRALDFVDRAYVIESGRVVLEGTRELLLSDASFSDKFLGLD</sequence>
<dbReference type="GO" id="GO:0016887">
    <property type="term" value="F:ATP hydrolysis activity"/>
    <property type="evidence" value="ECO:0007669"/>
    <property type="project" value="InterPro"/>
</dbReference>
<evidence type="ECO:0000256" key="6">
    <source>
        <dbReference type="ARBA" id="ARBA00024722"/>
    </source>
</evidence>
<gene>
    <name evidence="8" type="ORF">HMPREF9695_00201</name>
</gene>
<dbReference type="InterPro" id="IPR052156">
    <property type="entry name" value="BCAA_Transport_ATP-bd_LivF"/>
</dbReference>
<dbReference type="InterPro" id="IPR027417">
    <property type="entry name" value="P-loop_NTPase"/>
</dbReference>
<evidence type="ECO:0000259" key="7">
    <source>
        <dbReference type="PROSITE" id="PS50893"/>
    </source>
</evidence>
<proteinExistence type="inferred from homology"/>
<protein>
    <recommendedName>
        <fullName evidence="7">ABC transporter domain-containing protein</fullName>
    </recommendedName>
</protein>
<dbReference type="GO" id="GO:0015807">
    <property type="term" value="P:L-amino acid transport"/>
    <property type="evidence" value="ECO:0007669"/>
    <property type="project" value="TreeGrafter"/>
</dbReference>
<dbReference type="PANTHER" id="PTHR43820">
    <property type="entry name" value="HIGH-AFFINITY BRANCHED-CHAIN AMINO ACID TRANSPORT ATP-BINDING PROTEIN LIVF"/>
    <property type="match status" value="1"/>
</dbReference>
<evidence type="ECO:0000313" key="8">
    <source>
        <dbReference type="EMBL" id="EKS41109.1"/>
    </source>
</evidence>
<name>K8PJY4_9BRAD</name>
<organism evidence="8 9">
    <name type="scientific">Afipia broomeae ATCC 49717</name>
    <dbReference type="NCBI Taxonomy" id="883078"/>
    <lineage>
        <taxon>Bacteria</taxon>
        <taxon>Pseudomonadati</taxon>
        <taxon>Pseudomonadota</taxon>
        <taxon>Alphaproteobacteria</taxon>
        <taxon>Hyphomicrobiales</taxon>
        <taxon>Nitrobacteraceae</taxon>
        <taxon>Afipia</taxon>
    </lineage>
</organism>
<keyword evidence="3" id="KW-0547">Nucleotide-binding</keyword>
<dbReference type="EMBL" id="AGWX01000001">
    <property type="protein sequence ID" value="EKS41109.1"/>
    <property type="molecule type" value="Genomic_DNA"/>
</dbReference>
<comment type="caution">
    <text evidence="8">The sequence shown here is derived from an EMBL/GenBank/DDBJ whole genome shotgun (WGS) entry which is preliminary data.</text>
</comment>
<keyword evidence="5" id="KW-0029">Amino-acid transport</keyword>
<dbReference type="AlphaFoldDB" id="K8PJY4"/>
<dbReference type="Pfam" id="PF00005">
    <property type="entry name" value="ABC_tran"/>
    <property type="match status" value="1"/>
</dbReference>
<accession>K8PJY4</accession>
<evidence type="ECO:0000256" key="2">
    <source>
        <dbReference type="ARBA" id="ARBA00022448"/>
    </source>
</evidence>
<dbReference type="InterPro" id="IPR017871">
    <property type="entry name" value="ABC_transporter-like_CS"/>
</dbReference>
<keyword evidence="2" id="KW-0813">Transport</keyword>
<dbReference type="Proteomes" id="UP000001096">
    <property type="component" value="Unassembled WGS sequence"/>
</dbReference>
<keyword evidence="9" id="KW-1185">Reference proteome</keyword>
<evidence type="ECO:0000256" key="4">
    <source>
        <dbReference type="ARBA" id="ARBA00022840"/>
    </source>
</evidence>
<dbReference type="PROSITE" id="PS00211">
    <property type="entry name" value="ABC_TRANSPORTER_1"/>
    <property type="match status" value="1"/>
</dbReference>
<dbReference type="HOGENOM" id="CLU_000604_1_2_5"/>
<dbReference type="eggNOG" id="COG0410">
    <property type="taxonomic scope" value="Bacteria"/>
</dbReference>
<dbReference type="PANTHER" id="PTHR43820:SF4">
    <property type="entry name" value="HIGH-AFFINITY BRANCHED-CHAIN AMINO ACID TRANSPORT ATP-BINDING PROTEIN LIVF"/>
    <property type="match status" value="1"/>
</dbReference>
<evidence type="ECO:0000256" key="5">
    <source>
        <dbReference type="ARBA" id="ARBA00022970"/>
    </source>
</evidence>
<keyword evidence="4" id="KW-0067">ATP-binding</keyword>
<dbReference type="Gene3D" id="3.40.50.300">
    <property type="entry name" value="P-loop containing nucleotide triphosphate hydrolases"/>
    <property type="match status" value="1"/>
</dbReference>
<dbReference type="InterPro" id="IPR003439">
    <property type="entry name" value="ABC_transporter-like_ATP-bd"/>
</dbReference>
<dbReference type="RefSeq" id="WP_006018903.1">
    <property type="nucleotide sequence ID" value="NZ_KB375282.1"/>
</dbReference>
<dbReference type="SMART" id="SM00382">
    <property type="entry name" value="AAA"/>
    <property type="match status" value="1"/>
</dbReference>
<comment type="similarity">
    <text evidence="1">Belongs to the ABC transporter superfamily.</text>
</comment>
<dbReference type="InterPro" id="IPR003593">
    <property type="entry name" value="AAA+_ATPase"/>
</dbReference>
<reference evidence="8 9" key="1">
    <citation type="submission" date="2012-04" db="EMBL/GenBank/DDBJ databases">
        <title>The Genome Sequence of Afipia broomeae ATCC 49717.</title>
        <authorList>
            <consortium name="The Broad Institute Genome Sequencing Platform"/>
            <person name="Earl A."/>
            <person name="Ward D."/>
            <person name="Feldgarden M."/>
            <person name="Gevers D."/>
            <person name="Huys G."/>
            <person name="Walker B."/>
            <person name="Young S.K."/>
            <person name="Zeng Q."/>
            <person name="Gargeya S."/>
            <person name="Fitzgerald M."/>
            <person name="Haas B."/>
            <person name="Abouelleil A."/>
            <person name="Alvarado L."/>
            <person name="Arachchi H.M."/>
            <person name="Berlin A."/>
            <person name="Chapman S.B."/>
            <person name="Goldberg J."/>
            <person name="Griggs A."/>
            <person name="Gujja S."/>
            <person name="Hansen M."/>
            <person name="Howarth C."/>
            <person name="Imamovic A."/>
            <person name="Larimer J."/>
            <person name="McCowen C."/>
            <person name="Montmayeur A."/>
            <person name="Murphy C."/>
            <person name="Neiman D."/>
            <person name="Pearson M."/>
            <person name="Priest M."/>
            <person name="Roberts A."/>
            <person name="Saif S."/>
            <person name="Shea T."/>
            <person name="Sisk P."/>
            <person name="Sykes S."/>
            <person name="Wortman J."/>
            <person name="Nusbaum C."/>
            <person name="Birren B."/>
        </authorList>
    </citation>
    <scope>NUCLEOTIDE SEQUENCE [LARGE SCALE GENOMIC DNA]</scope>
    <source>
        <strain evidence="8 9">ATCC 49717</strain>
    </source>
</reference>
<evidence type="ECO:0000256" key="3">
    <source>
        <dbReference type="ARBA" id="ARBA00022741"/>
    </source>
</evidence>
<comment type="function">
    <text evidence="6">Involved in beta-(1--&gt;2)glucan export. Transmembrane domains (TMD) form a pore in the inner membrane and the ATP-binding domain (NBD) is responsible for energy generation.</text>
</comment>
<dbReference type="SUPFAM" id="SSF52540">
    <property type="entry name" value="P-loop containing nucleoside triphosphate hydrolases"/>
    <property type="match status" value="1"/>
</dbReference>
<dbReference type="PROSITE" id="PS50893">
    <property type="entry name" value="ABC_TRANSPORTER_2"/>
    <property type="match status" value="1"/>
</dbReference>
<evidence type="ECO:0000313" key="9">
    <source>
        <dbReference type="Proteomes" id="UP000001096"/>
    </source>
</evidence>
<dbReference type="GO" id="GO:0005524">
    <property type="term" value="F:ATP binding"/>
    <property type="evidence" value="ECO:0007669"/>
    <property type="project" value="UniProtKB-KW"/>
</dbReference>
<dbReference type="GO" id="GO:0015658">
    <property type="term" value="F:branched-chain amino acid transmembrane transporter activity"/>
    <property type="evidence" value="ECO:0007669"/>
    <property type="project" value="TreeGrafter"/>
</dbReference>
<dbReference type="CDD" id="cd03224">
    <property type="entry name" value="ABC_TM1139_LivF_branched"/>
    <property type="match status" value="1"/>
</dbReference>
<dbReference type="PATRIC" id="fig|883078.3.peg.206"/>
<evidence type="ECO:0000256" key="1">
    <source>
        <dbReference type="ARBA" id="ARBA00005417"/>
    </source>
</evidence>
<feature type="domain" description="ABC transporter" evidence="7">
    <location>
        <begin position="5"/>
        <end position="237"/>
    </location>
</feature>